<dbReference type="GO" id="GO:0008289">
    <property type="term" value="F:lipid binding"/>
    <property type="evidence" value="ECO:0007669"/>
    <property type="project" value="UniProtKB-KW"/>
</dbReference>
<keyword evidence="11" id="KW-0479">Metal-binding</keyword>
<keyword evidence="3" id="KW-0853">WD repeat</keyword>
<evidence type="ECO:0000259" key="13">
    <source>
        <dbReference type="PROSITE" id="PS50157"/>
    </source>
</evidence>
<feature type="domain" description="C2H2-type" evidence="13">
    <location>
        <begin position="431"/>
        <end position="459"/>
    </location>
</feature>
<dbReference type="FunFam" id="2.130.10.10:FF:000083">
    <property type="entry name" value="WD repeat domain phosphoinositide-interacting protein 3"/>
    <property type="match status" value="1"/>
</dbReference>
<dbReference type="InterPro" id="IPR013087">
    <property type="entry name" value="Znf_C2H2_type"/>
</dbReference>
<organism evidence="14 15">
    <name type="scientific">Scophthalmus maximus</name>
    <name type="common">Turbot</name>
    <name type="synonym">Psetta maxima</name>
    <dbReference type="NCBI Taxonomy" id="52904"/>
    <lineage>
        <taxon>Eukaryota</taxon>
        <taxon>Metazoa</taxon>
        <taxon>Chordata</taxon>
        <taxon>Craniata</taxon>
        <taxon>Vertebrata</taxon>
        <taxon>Euteleostomi</taxon>
        <taxon>Actinopterygii</taxon>
        <taxon>Neopterygii</taxon>
        <taxon>Teleostei</taxon>
        <taxon>Neoteleostei</taxon>
        <taxon>Acanthomorphata</taxon>
        <taxon>Carangaria</taxon>
        <taxon>Pleuronectiformes</taxon>
        <taxon>Pleuronectoidei</taxon>
        <taxon>Scophthalmidae</taxon>
        <taxon>Scophthalmus</taxon>
    </lineage>
</organism>
<evidence type="ECO:0000256" key="8">
    <source>
        <dbReference type="ARBA" id="ARBA00025740"/>
    </source>
</evidence>
<protein>
    <recommendedName>
        <fullName evidence="9">WD repeat domain phosphoinositide-interacting protein 3</fullName>
    </recommendedName>
    <alternativeName>
        <fullName evidence="10">WD repeat-containing protein 45B</fullName>
    </alternativeName>
</protein>
<dbReference type="CDD" id="cd11657">
    <property type="entry name" value="TIN2_N"/>
    <property type="match status" value="1"/>
</dbReference>
<evidence type="ECO:0000256" key="5">
    <source>
        <dbReference type="ARBA" id="ARBA00023006"/>
    </source>
</evidence>
<feature type="region of interest" description="Disordered" evidence="12">
    <location>
        <begin position="480"/>
        <end position="546"/>
    </location>
</feature>
<feature type="compositionally biased region" description="Basic residues" evidence="12">
    <location>
        <begin position="347"/>
        <end position="356"/>
    </location>
</feature>
<evidence type="ECO:0000256" key="7">
    <source>
        <dbReference type="ARBA" id="ARBA00023228"/>
    </source>
</evidence>
<dbReference type="PANTHER" id="PTHR11227">
    <property type="entry name" value="WD-REPEAT PROTEIN INTERACTING WITH PHOSPHOINOSIDES WIPI -RELATED"/>
    <property type="match status" value="1"/>
</dbReference>
<dbReference type="InterPro" id="IPR029400">
    <property type="entry name" value="TINF2_N"/>
</dbReference>
<evidence type="ECO:0000256" key="1">
    <source>
        <dbReference type="ARBA" id="ARBA00004329"/>
    </source>
</evidence>
<dbReference type="Gene3D" id="3.30.160.60">
    <property type="entry name" value="Classic Zinc Finger"/>
    <property type="match status" value="1"/>
</dbReference>
<dbReference type="GeneTree" id="ENSGT00940000157510"/>
<dbReference type="InterPro" id="IPR036322">
    <property type="entry name" value="WD40_repeat_dom_sf"/>
</dbReference>
<evidence type="ECO:0000256" key="10">
    <source>
        <dbReference type="ARBA" id="ARBA00041573"/>
    </source>
</evidence>
<reference evidence="14" key="1">
    <citation type="submission" date="2023-05" db="EMBL/GenBank/DDBJ databases">
        <title>High-quality long-read genome of Scophthalmus maximus.</title>
        <authorList>
            <person name="Lien S."/>
            <person name="Martinez P."/>
        </authorList>
    </citation>
    <scope>NUCLEOTIDE SEQUENCE [LARGE SCALE GENOMIC DNA]</scope>
</reference>
<dbReference type="Ensembl" id="ENSSMAT00000067883.1">
    <property type="protein sequence ID" value="ENSSMAP00000050951.1"/>
    <property type="gene ID" value="ENSSMAG00000002049.2"/>
</dbReference>
<keyword evidence="5" id="KW-0072">Autophagy</keyword>
<evidence type="ECO:0000256" key="11">
    <source>
        <dbReference type="PROSITE-ProRule" id="PRU00042"/>
    </source>
</evidence>
<dbReference type="GO" id="GO:0008270">
    <property type="term" value="F:zinc ion binding"/>
    <property type="evidence" value="ECO:0007669"/>
    <property type="project" value="UniProtKB-KW"/>
</dbReference>
<dbReference type="Proteomes" id="UP000694558">
    <property type="component" value="Chromosome 18"/>
</dbReference>
<name>A0A8D3CUJ3_SCOMX</name>
<keyword evidence="11" id="KW-0862">Zinc</keyword>
<evidence type="ECO:0000256" key="12">
    <source>
        <dbReference type="SAM" id="MobiDB-lite"/>
    </source>
</evidence>
<dbReference type="Pfam" id="PF14973">
    <property type="entry name" value="TINF2_N"/>
    <property type="match status" value="1"/>
</dbReference>
<keyword evidence="11" id="KW-0863">Zinc-finger</keyword>
<dbReference type="SUPFAM" id="SSF50978">
    <property type="entry name" value="WD40 repeat-like"/>
    <property type="match status" value="1"/>
</dbReference>
<evidence type="ECO:0000256" key="3">
    <source>
        <dbReference type="ARBA" id="ARBA00022574"/>
    </source>
</evidence>
<evidence type="ECO:0000256" key="9">
    <source>
        <dbReference type="ARBA" id="ARBA00040656"/>
    </source>
</evidence>
<feature type="region of interest" description="Disordered" evidence="12">
    <location>
        <begin position="402"/>
        <end position="424"/>
    </location>
</feature>
<dbReference type="InterPro" id="IPR001680">
    <property type="entry name" value="WD40_rpt"/>
</dbReference>
<gene>
    <name evidence="14" type="primary">wdr45b</name>
</gene>
<evidence type="ECO:0000256" key="2">
    <source>
        <dbReference type="ARBA" id="ARBA00004371"/>
    </source>
</evidence>
<comment type="subcellular location">
    <subcellularLocation>
        <location evidence="2">Lysosome</location>
    </subcellularLocation>
    <subcellularLocation>
        <location evidence="1">Preautophagosomal structure</location>
    </subcellularLocation>
</comment>
<dbReference type="GO" id="GO:0005764">
    <property type="term" value="C:lysosome"/>
    <property type="evidence" value="ECO:0007669"/>
    <property type="project" value="UniProtKB-SubCell"/>
</dbReference>
<dbReference type="GO" id="GO:0006914">
    <property type="term" value="P:autophagy"/>
    <property type="evidence" value="ECO:0007669"/>
    <property type="project" value="UniProtKB-KW"/>
</dbReference>
<feature type="region of interest" description="Disordered" evidence="12">
    <location>
        <begin position="333"/>
        <end position="375"/>
    </location>
</feature>
<dbReference type="Gene3D" id="2.130.10.10">
    <property type="entry name" value="YVTN repeat-like/Quinoprotein amine dehydrogenase"/>
    <property type="match status" value="1"/>
</dbReference>
<keyword evidence="7" id="KW-0458">Lysosome</keyword>
<dbReference type="InterPro" id="IPR048720">
    <property type="entry name" value="PROPPIN"/>
</dbReference>
<evidence type="ECO:0000256" key="6">
    <source>
        <dbReference type="ARBA" id="ARBA00023121"/>
    </source>
</evidence>
<dbReference type="AlphaFoldDB" id="A0A8D3CUJ3"/>
<dbReference type="GO" id="GO:0000407">
    <property type="term" value="C:phagophore assembly site"/>
    <property type="evidence" value="ECO:0007669"/>
    <property type="project" value="UniProtKB-SubCell"/>
</dbReference>
<dbReference type="SMART" id="SM00320">
    <property type="entry name" value="WD40"/>
    <property type="match status" value="2"/>
</dbReference>
<keyword evidence="6" id="KW-0446">Lipid-binding</keyword>
<evidence type="ECO:0000313" key="14">
    <source>
        <dbReference type="Ensembl" id="ENSSMAP00000050951.1"/>
    </source>
</evidence>
<dbReference type="Pfam" id="PF21032">
    <property type="entry name" value="PROPPIN"/>
    <property type="match status" value="1"/>
</dbReference>
<proteinExistence type="inferred from homology"/>
<keyword evidence="4" id="KW-0677">Repeat</keyword>
<accession>A0A8D3CUJ3</accession>
<dbReference type="InterPro" id="IPR015943">
    <property type="entry name" value="WD40/YVTN_repeat-like_dom_sf"/>
</dbReference>
<comment type="similarity">
    <text evidence="8">Belongs to the WD repeat PROPPIN family.</text>
</comment>
<evidence type="ECO:0000256" key="4">
    <source>
        <dbReference type="ARBA" id="ARBA00022737"/>
    </source>
</evidence>
<sequence length="924" mass="103349">MHKMDGGISELAGPSLPLSTLRLLVPPIRLVSAAIWQTVEQKIVSDYGLLEEFVFMVTEIVPQLLSTRQRAELILGLRARLILELCRSEETADLQIIQPHLDRMQNLRSLWNFETDNAEQDVTDSHFMGLVRNLLQDPEERRNFFQDVFPGDFGPTYDKAIQTLMWLFLSRLEKLLPSQTLQQIASLLNNASSVLTECMETFAQPPELKTLLDSHKDLSQLEDIESYIVDSGILSALCLPPVERVVIVNEQAEADAGSGLVYTVCTEMEVESENKEVYMEGTGNSEACAQTQWFGVSGEVKAEMGTVEGAAASESEMADDHHDNQRGTLMIGEDGQVTVLDGAEKKPNRRGRKKKRPADEDFEVKGRTRGKQEDPALNVSWDRPVRKNRGLKMKGYLSQWRKTGKTQGSNSAPKKFARTRGSSKSIDLDERTCKVCGKLASSVKFLERHMNQQHSEELQLSCPTCKRFYKSLRYLQQHRCPSASKAKSGRKAKEPETVAGEGEQSSSGIPCEETNEEHPPDDQDPDFAPSAEGQSSKESGQKSPEENKSLLEGCFACGMENGFRVYNTDPLKEKEKQEFLEGGVGHVEMLFRCNYLALVGGGKKPKYPTNKVMIWDDLKKKTVIEIEFSTEVKAVKLRRDRIVVVLDSMIKVFTFTHNPHQLHVFETCYNPKGLCVLCPNSNNSLLAFPGTHSGHVQIVDLANTEKPPVDIPAHEGSLCCIALNLQGTRIATASEKGTLIRIFDTSAGQLIQELRRGSQTANIYCINFNQDASLICVSSDHGTVHIFAAEDPKRNKQSSLASASFLPKYFSSKWSFSKFQVPSGSPCVCAFGTEPNAVIGEYDRIEPLLTLLLPLLSFFFFLHNVYQQLQEQGLVFLVCRFHYKPGIARLILKCVLVWDLSVHFFDLQECSRQTQNKMPPDATG</sequence>
<evidence type="ECO:0000313" key="15">
    <source>
        <dbReference type="Proteomes" id="UP000694558"/>
    </source>
</evidence>
<reference evidence="14" key="2">
    <citation type="submission" date="2025-08" db="UniProtKB">
        <authorList>
            <consortium name="Ensembl"/>
        </authorList>
    </citation>
    <scope>IDENTIFICATION</scope>
</reference>
<dbReference type="PROSITE" id="PS50157">
    <property type="entry name" value="ZINC_FINGER_C2H2_2"/>
    <property type="match status" value="1"/>
</dbReference>
<feature type="compositionally biased region" description="Basic and acidic residues" evidence="12">
    <location>
        <begin position="357"/>
        <end position="374"/>
    </location>
</feature>